<dbReference type="PROSITE" id="PS01076">
    <property type="entry name" value="ACETATE_KINASE_2"/>
    <property type="match status" value="1"/>
</dbReference>
<dbReference type="RefSeq" id="WP_345375178.1">
    <property type="nucleotide sequence ID" value="NZ_BAABJX010000068.1"/>
</dbReference>
<evidence type="ECO:0000313" key="11">
    <source>
        <dbReference type="EMBL" id="GAA4851734.1"/>
    </source>
</evidence>
<evidence type="ECO:0000256" key="9">
    <source>
        <dbReference type="HAMAP-Rule" id="MF_00542"/>
    </source>
</evidence>
<evidence type="ECO:0000256" key="10">
    <source>
        <dbReference type="RuleBase" id="RU003835"/>
    </source>
</evidence>
<keyword evidence="4 9" id="KW-0808">Transferase</keyword>
<keyword evidence="3 9" id="KW-0963">Cytoplasm</keyword>
<evidence type="ECO:0000256" key="6">
    <source>
        <dbReference type="ARBA" id="ARBA00022777"/>
    </source>
</evidence>
<evidence type="ECO:0000256" key="2">
    <source>
        <dbReference type="ARBA" id="ARBA00008748"/>
    </source>
</evidence>
<proteinExistence type="inferred from homology"/>
<evidence type="ECO:0000256" key="1">
    <source>
        <dbReference type="ARBA" id="ARBA00004496"/>
    </source>
</evidence>
<accession>A0ABP9DQF1</accession>
<protein>
    <recommendedName>
        <fullName evidence="9">Probable butyrate kinase</fullName>
        <shortName evidence="9">BK</shortName>
        <ecNumber evidence="9">2.7.2.7</ecNumber>
    </recommendedName>
    <alternativeName>
        <fullName evidence="9">Branched-chain carboxylic acid kinase</fullName>
    </alternativeName>
</protein>
<dbReference type="InterPro" id="IPR000890">
    <property type="entry name" value="Aliphatic_acid_kin_short-chain"/>
</dbReference>
<comment type="subcellular location">
    <subcellularLocation>
        <location evidence="1 9">Cytoplasm</location>
    </subcellularLocation>
</comment>
<sequence length="353" mass="38813">MISLVINPGSTSTKVAVFENDQELFGQNISHPTEELAKLSTIDQQYQFRKDAILHILKEQQQDLQKLDLIMSRGGLLKPLSSGVYQVNTQMIDDLKNSPRQHASNLAAMIALDIAEELGINAYIADPVVVDELQPLARYSGNPLFPRRSIFHALNQKAISRQYANDIERHYEDLNLIVVHMGGGISVGAHEKGQVVDVNQALDGEGPFSPERSGTLPVGDVIRTAFSGKYSEQEMLQMVVGKGGMVAYLGTNDAYQVELNAQAGDAKAMEFYEAMAYQVAKEIGSMSTVLKGKVDAILLTGGLAKSRMLTKLIEERVAFLSEVKCYPGEDEMKALAFNGMLLSQGELEIKKYQ</sequence>
<evidence type="ECO:0000313" key="12">
    <source>
        <dbReference type="Proteomes" id="UP001500298"/>
    </source>
</evidence>
<dbReference type="HAMAP" id="MF_00542">
    <property type="entry name" value="Butyrate_kinase"/>
    <property type="match status" value="1"/>
</dbReference>
<evidence type="ECO:0000256" key="4">
    <source>
        <dbReference type="ARBA" id="ARBA00022679"/>
    </source>
</evidence>
<dbReference type="EMBL" id="BAABJX010000068">
    <property type="protein sequence ID" value="GAA4851734.1"/>
    <property type="molecule type" value="Genomic_DNA"/>
</dbReference>
<dbReference type="NCBIfam" id="TIGR02707">
    <property type="entry name" value="butyr_kinase"/>
    <property type="match status" value="1"/>
</dbReference>
<evidence type="ECO:0000256" key="3">
    <source>
        <dbReference type="ARBA" id="ARBA00022490"/>
    </source>
</evidence>
<dbReference type="PIRSF" id="PIRSF036458">
    <property type="entry name" value="Butyrate_kin"/>
    <property type="match status" value="1"/>
</dbReference>
<dbReference type="PANTHER" id="PTHR21060:SF3">
    <property type="entry name" value="BUTYRATE KINASE 2-RELATED"/>
    <property type="match status" value="1"/>
</dbReference>
<comment type="caution">
    <text evidence="11">The sequence shown here is derived from an EMBL/GenBank/DDBJ whole genome shotgun (WGS) entry which is preliminary data.</text>
</comment>
<keyword evidence="5 9" id="KW-0547">Nucleotide-binding</keyword>
<evidence type="ECO:0000256" key="8">
    <source>
        <dbReference type="ARBA" id="ARBA00048596"/>
    </source>
</evidence>
<dbReference type="Gene3D" id="3.30.420.40">
    <property type="match status" value="2"/>
</dbReference>
<dbReference type="Pfam" id="PF00871">
    <property type="entry name" value="Acetate_kinase"/>
    <property type="match status" value="1"/>
</dbReference>
<keyword evidence="12" id="KW-1185">Reference proteome</keyword>
<reference evidence="12" key="1">
    <citation type="journal article" date="2019" name="Int. J. Syst. Evol. Microbiol.">
        <title>The Global Catalogue of Microorganisms (GCM) 10K type strain sequencing project: providing services to taxonomists for standard genome sequencing and annotation.</title>
        <authorList>
            <consortium name="The Broad Institute Genomics Platform"/>
            <consortium name="The Broad Institute Genome Sequencing Center for Infectious Disease"/>
            <person name="Wu L."/>
            <person name="Ma J."/>
        </authorList>
    </citation>
    <scope>NUCLEOTIDE SEQUENCE [LARGE SCALE GENOMIC DNA]</scope>
    <source>
        <strain evidence="12">JCM 18326</strain>
    </source>
</reference>
<comment type="catalytic activity">
    <reaction evidence="8 9">
        <text>butanoate + ATP = butanoyl phosphate + ADP</text>
        <dbReference type="Rhea" id="RHEA:13585"/>
        <dbReference type="ChEBI" id="CHEBI:17968"/>
        <dbReference type="ChEBI" id="CHEBI:30616"/>
        <dbReference type="ChEBI" id="CHEBI:58079"/>
        <dbReference type="ChEBI" id="CHEBI:456216"/>
        <dbReference type="EC" id="2.7.2.7"/>
    </reaction>
</comment>
<evidence type="ECO:0000256" key="5">
    <source>
        <dbReference type="ARBA" id="ARBA00022741"/>
    </source>
</evidence>
<dbReference type="EC" id="2.7.2.7" evidence="9"/>
<gene>
    <name evidence="9 11" type="primary">buk</name>
    <name evidence="11" type="ORF">GCM10023331_40390</name>
</gene>
<dbReference type="InterPro" id="IPR011245">
    <property type="entry name" value="Butyrate_kin"/>
</dbReference>
<dbReference type="PRINTS" id="PR00471">
    <property type="entry name" value="ACETATEKNASE"/>
</dbReference>
<dbReference type="InterPro" id="IPR043129">
    <property type="entry name" value="ATPase_NBD"/>
</dbReference>
<dbReference type="CDD" id="cd24011">
    <property type="entry name" value="ASKHA_NBD_BK"/>
    <property type="match status" value="1"/>
</dbReference>
<organism evidence="11 12">
    <name type="scientific">Algivirga pacifica</name>
    <dbReference type="NCBI Taxonomy" id="1162670"/>
    <lineage>
        <taxon>Bacteria</taxon>
        <taxon>Pseudomonadati</taxon>
        <taxon>Bacteroidota</taxon>
        <taxon>Cytophagia</taxon>
        <taxon>Cytophagales</taxon>
        <taxon>Flammeovirgaceae</taxon>
        <taxon>Algivirga</taxon>
    </lineage>
</organism>
<evidence type="ECO:0000256" key="7">
    <source>
        <dbReference type="ARBA" id="ARBA00022840"/>
    </source>
</evidence>
<dbReference type="NCBIfam" id="NF002834">
    <property type="entry name" value="PRK03011.1-5"/>
    <property type="match status" value="1"/>
</dbReference>
<name>A0ABP9DQF1_9BACT</name>
<dbReference type="SUPFAM" id="SSF53067">
    <property type="entry name" value="Actin-like ATPase domain"/>
    <property type="match status" value="2"/>
</dbReference>
<keyword evidence="7 9" id="KW-0067">ATP-binding</keyword>
<keyword evidence="6 9" id="KW-0418">Kinase</keyword>
<comment type="similarity">
    <text evidence="2 9 10">Belongs to the acetokinase family.</text>
</comment>
<dbReference type="InterPro" id="IPR023865">
    <property type="entry name" value="Aliphatic_acid_kinase_CS"/>
</dbReference>
<dbReference type="Proteomes" id="UP001500298">
    <property type="component" value="Unassembled WGS sequence"/>
</dbReference>
<dbReference type="GO" id="GO:0016301">
    <property type="term" value="F:kinase activity"/>
    <property type="evidence" value="ECO:0007669"/>
    <property type="project" value="UniProtKB-KW"/>
</dbReference>
<dbReference type="PANTHER" id="PTHR21060">
    <property type="entry name" value="ACETATE KINASE"/>
    <property type="match status" value="1"/>
</dbReference>